<evidence type="ECO:0000256" key="2">
    <source>
        <dbReference type="ARBA" id="ARBA00008421"/>
    </source>
</evidence>
<dbReference type="InterPro" id="IPR038096">
    <property type="entry name" value="TEA/ATTS_sf"/>
</dbReference>
<keyword evidence="5" id="KW-0539">Nucleus</keyword>
<name>A0AAV9X3E8_9PEZI</name>
<evidence type="ECO:0000256" key="5">
    <source>
        <dbReference type="ARBA" id="ARBA00023242"/>
    </source>
</evidence>
<feature type="domain" description="TEA" evidence="7">
    <location>
        <begin position="21"/>
        <end position="95"/>
    </location>
</feature>
<organism evidence="8 9">
    <name type="scientific">Orbilia ellipsospora</name>
    <dbReference type="NCBI Taxonomy" id="2528407"/>
    <lineage>
        <taxon>Eukaryota</taxon>
        <taxon>Fungi</taxon>
        <taxon>Dikarya</taxon>
        <taxon>Ascomycota</taxon>
        <taxon>Pezizomycotina</taxon>
        <taxon>Orbiliomycetes</taxon>
        <taxon>Orbiliales</taxon>
        <taxon>Orbiliaceae</taxon>
        <taxon>Orbilia</taxon>
    </lineage>
</organism>
<evidence type="ECO:0000256" key="6">
    <source>
        <dbReference type="PROSITE-ProRule" id="PRU00505"/>
    </source>
</evidence>
<proteinExistence type="inferred from homology"/>
<evidence type="ECO:0000259" key="7">
    <source>
        <dbReference type="PROSITE" id="PS51088"/>
    </source>
</evidence>
<reference evidence="8 9" key="1">
    <citation type="submission" date="2019-10" db="EMBL/GenBank/DDBJ databases">
        <authorList>
            <person name="Palmer J.M."/>
        </authorList>
    </citation>
    <scope>NUCLEOTIDE SEQUENCE [LARGE SCALE GENOMIC DNA]</scope>
    <source>
        <strain evidence="8 9">TWF694</strain>
    </source>
</reference>
<dbReference type="PRINTS" id="PR00065">
    <property type="entry name" value="TEADOMAIN"/>
</dbReference>
<evidence type="ECO:0000256" key="4">
    <source>
        <dbReference type="ARBA" id="ARBA00023163"/>
    </source>
</evidence>
<accession>A0AAV9X3E8</accession>
<evidence type="ECO:0000313" key="9">
    <source>
        <dbReference type="Proteomes" id="UP001365542"/>
    </source>
</evidence>
<sequence length="131" mass="14973">MSSQKLYHEYRQRQRRGEIDLGDAQAVWDDEAEEAFFCALELIPPMGRKRLTVFGKPSGRNELISKYIFMKTGKARTADQVSSHIQVLKRQLRDDPDSLKLLGSDQDTSELSIDEDTLNQLSQLADFPVDI</sequence>
<comment type="caution">
    <text evidence="8">The sequence shown here is derived from an EMBL/GenBank/DDBJ whole genome shotgun (WGS) entry which is preliminary data.</text>
</comment>
<dbReference type="GO" id="GO:0000981">
    <property type="term" value="F:DNA-binding transcription factor activity, RNA polymerase II-specific"/>
    <property type="evidence" value="ECO:0007669"/>
    <property type="project" value="TreeGrafter"/>
</dbReference>
<dbReference type="GO" id="GO:0005634">
    <property type="term" value="C:nucleus"/>
    <property type="evidence" value="ECO:0007669"/>
    <property type="project" value="UniProtKB-SubCell"/>
</dbReference>
<comment type="subcellular location">
    <subcellularLocation>
        <location evidence="1">Nucleus</location>
    </subcellularLocation>
</comment>
<keyword evidence="3" id="KW-0805">Transcription regulation</keyword>
<dbReference type="PANTHER" id="PTHR11834">
    <property type="entry name" value="TRANSCRIPTIONAL ENHANCER FACTOR TEF RELATED"/>
    <property type="match status" value="1"/>
</dbReference>
<keyword evidence="4" id="KW-0804">Transcription</keyword>
<keyword evidence="9" id="KW-1185">Reference proteome</keyword>
<dbReference type="SMART" id="SM00426">
    <property type="entry name" value="TEA"/>
    <property type="match status" value="1"/>
</dbReference>
<dbReference type="PANTHER" id="PTHR11834:SF0">
    <property type="entry name" value="PROTEIN SCALLOPED"/>
    <property type="match status" value="1"/>
</dbReference>
<dbReference type="InterPro" id="IPR000818">
    <property type="entry name" value="TEA/ATTS_dom"/>
</dbReference>
<dbReference type="Pfam" id="PF01285">
    <property type="entry name" value="TEA"/>
    <property type="match status" value="1"/>
</dbReference>
<dbReference type="Proteomes" id="UP001365542">
    <property type="component" value="Unassembled WGS sequence"/>
</dbReference>
<evidence type="ECO:0000313" key="8">
    <source>
        <dbReference type="EMBL" id="KAK6528992.1"/>
    </source>
</evidence>
<dbReference type="GO" id="GO:0005667">
    <property type="term" value="C:transcription regulator complex"/>
    <property type="evidence" value="ECO:0007669"/>
    <property type="project" value="TreeGrafter"/>
</dbReference>
<dbReference type="GO" id="GO:0000978">
    <property type="term" value="F:RNA polymerase II cis-regulatory region sequence-specific DNA binding"/>
    <property type="evidence" value="ECO:0007669"/>
    <property type="project" value="TreeGrafter"/>
</dbReference>
<dbReference type="InterPro" id="IPR050937">
    <property type="entry name" value="TEC1_TEAD_TF"/>
</dbReference>
<evidence type="ECO:0000256" key="3">
    <source>
        <dbReference type="ARBA" id="ARBA00023015"/>
    </source>
</evidence>
<dbReference type="PROSITE" id="PS51088">
    <property type="entry name" value="TEA_2"/>
    <property type="match status" value="1"/>
</dbReference>
<dbReference type="Gene3D" id="6.10.20.40">
    <property type="entry name" value="TEA/ATTS domain"/>
    <property type="match status" value="1"/>
</dbReference>
<evidence type="ECO:0000256" key="1">
    <source>
        <dbReference type="ARBA" id="ARBA00004123"/>
    </source>
</evidence>
<protein>
    <recommendedName>
        <fullName evidence="7">TEA domain-containing protein</fullName>
    </recommendedName>
</protein>
<comment type="similarity">
    <text evidence="2">Belongs to the TEC1 family.</text>
</comment>
<dbReference type="AlphaFoldDB" id="A0AAV9X3E8"/>
<dbReference type="EMBL" id="JAVHJO010000014">
    <property type="protein sequence ID" value="KAK6528992.1"/>
    <property type="molecule type" value="Genomic_DNA"/>
</dbReference>
<gene>
    <name evidence="8" type="ORF">TWF694_004216</name>
</gene>
<feature type="DNA-binding region" description="TEA" evidence="6">
    <location>
        <begin position="21"/>
        <end position="95"/>
    </location>
</feature>